<dbReference type="InterPro" id="IPR015211">
    <property type="entry name" value="Peptidase_M1_C"/>
</dbReference>
<dbReference type="SUPFAM" id="SSF55486">
    <property type="entry name" value="Metalloproteases ('zincins'), catalytic domain"/>
    <property type="match status" value="1"/>
</dbReference>
<dbReference type="InterPro" id="IPR027268">
    <property type="entry name" value="Peptidase_M4/M1_CTD_sf"/>
</dbReference>
<keyword evidence="12" id="KW-0812">Transmembrane</keyword>
<keyword evidence="3" id="KW-0963">Cytoplasm</keyword>
<dbReference type="EMBL" id="CAMPGE010000170">
    <property type="protein sequence ID" value="CAI2358893.1"/>
    <property type="molecule type" value="Genomic_DNA"/>
</dbReference>
<feature type="binding site" evidence="11">
    <location>
        <position position="410"/>
    </location>
    <ligand>
        <name>Zn(2+)</name>
        <dbReference type="ChEBI" id="CHEBI:29105"/>
        <note>catalytic</note>
    </ligand>
</feature>
<keyword evidence="6" id="KW-0378">Hydrolase</keyword>
<dbReference type="InterPro" id="IPR049980">
    <property type="entry name" value="LTA4H_cat"/>
</dbReference>
<keyword evidence="5 11" id="KW-0479">Metal-binding</keyword>
<evidence type="ECO:0000256" key="12">
    <source>
        <dbReference type="SAM" id="Phobius"/>
    </source>
</evidence>
<dbReference type="Gene3D" id="1.25.40.320">
    <property type="entry name" value="Peptidase M1, leukotriene A4 hydrolase/aminopeptidase C-terminal domain"/>
    <property type="match status" value="1"/>
</dbReference>
<feature type="active site" description="Proton donor" evidence="9">
    <location>
        <position position="475"/>
    </location>
</feature>
<feature type="binding site" evidence="10">
    <location>
        <begin position="660"/>
        <end position="662"/>
    </location>
    <ligand>
        <name>a peptide</name>
        <dbReference type="ChEBI" id="CHEBI:60466"/>
    </ligand>
</feature>
<comment type="similarity">
    <text evidence="2">Belongs to the peptidase M1 family.</text>
</comment>
<dbReference type="AlphaFoldDB" id="A0AAD1TZD9"/>
<sequence>MRCEGWRIRDRFLRQFLRCIVRIFGIWNFFRLKRVYMHGDLEFFYKNSDVCMYILTMRNYINSKLLNFNLIILVLSIVTFVTSRNYESWEGSQNIDRDSFANVDEVITTHFELKLEIDFDHRVLRGLQQLQMTKLAPRVDQVYLDIRDLKVYEVYGDHGEPLNYAIDNPNPMLGQRLAISLSREQASSKDFAIYVQYETATNASALSWLAPQQTSGKTLPYLFTQCQTIHARSMAPLQDTPSVKSTFVVETLTEPAIQTRVTGNMTHNQLQNSSGVELRFTRHQIDIPIQSYLLAIASGNLAERKIGDRTTVISEPEDLDKVANEFVQLEQFLDVAENLTIPYEWGEYKLLILPPSFPLGGMENPLLTFASPAIVPGDRSSVDVAIHELAHSWFGNLVTNNNWTNFWLNEGFTVFLERKVVKKIFGEDFYKVTAKLENQTMYFDMLDFGLDNDMTSLSPSYDGIHPDECFSDIPYEKGFQFLTFIESVIGEETMLDMLRAYLREFQKTSIGVDDFESYFSSYLEQRFGSDDARRILDTIDFNTWVHGTGLPPVAADFETKEYNEAIELAQNFIDTTPDAEKAAALYKSFSVNLKGLFISHLIDNLESLNQQKTQYIDDVLSVSSEINGEIIYRWLQVSIRSGQLQAPFTLADEFLGSIGRMKFVVPVYAAINAINPSKAREIYAKYEDFYHSMARDAITAVLKSEDVLISS</sequence>
<comment type="subcellular location">
    <subcellularLocation>
        <location evidence="1">Cytoplasm</location>
    </subcellularLocation>
</comment>
<evidence type="ECO:0000256" key="11">
    <source>
        <dbReference type="PIRSR" id="PIRSR634015-3"/>
    </source>
</evidence>
<dbReference type="InterPro" id="IPR045357">
    <property type="entry name" value="Aminopeptidase_N-like_N"/>
</dbReference>
<evidence type="ECO:0000256" key="5">
    <source>
        <dbReference type="ARBA" id="ARBA00022723"/>
    </source>
</evidence>
<feature type="binding site" evidence="10">
    <location>
        <begin position="225"/>
        <end position="227"/>
    </location>
    <ligand>
        <name>a peptide</name>
        <dbReference type="ChEBI" id="CHEBI:60466"/>
    </ligand>
</feature>
<dbReference type="SUPFAM" id="SSF48371">
    <property type="entry name" value="ARM repeat"/>
    <property type="match status" value="1"/>
</dbReference>
<keyword evidence="12" id="KW-1133">Transmembrane helix</keyword>
<dbReference type="InterPro" id="IPR014782">
    <property type="entry name" value="Peptidase_M1_dom"/>
</dbReference>
<evidence type="ECO:0000256" key="3">
    <source>
        <dbReference type="ARBA" id="ARBA00022490"/>
    </source>
</evidence>
<comment type="cofactor">
    <cofactor evidence="11">
        <name>Zn(2+)</name>
        <dbReference type="ChEBI" id="CHEBI:29105"/>
    </cofactor>
    <text evidence="11">Binds 1 zinc ion per subunit.</text>
</comment>
<gene>
    <name evidence="14" type="ORF">ECRASSUSDP1_LOCUS176</name>
</gene>
<organism evidence="14 15">
    <name type="scientific">Euplotes crassus</name>
    <dbReference type="NCBI Taxonomy" id="5936"/>
    <lineage>
        <taxon>Eukaryota</taxon>
        <taxon>Sar</taxon>
        <taxon>Alveolata</taxon>
        <taxon>Ciliophora</taxon>
        <taxon>Intramacronucleata</taxon>
        <taxon>Spirotrichea</taxon>
        <taxon>Hypotrichia</taxon>
        <taxon>Euplotida</taxon>
        <taxon>Euplotidae</taxon>
        <taxon>Moneuplotes</taxon>
    </lineage>
</organism>
<evidence type="ECO:0000313" key="14">
    <source>
        <dbReference type="EMBL" id="CAI2358893.1"/>
    </source>
</evidence>
<dbReference type="SUPFAM" id="SSF63737">
    <property type="entry name" value="Leukotriene A4 hydrolase N-terminal domain"/>
    <property type="match status" value="1"/>
</dbReference>
<dbReference type="PRINTS" id="PR00756">
    <property type="entry name" value="ALADIPTASE"/>
</dbReference>
<dbReference type="FunFam" id="3.30.2010.30:FF:000001">
    <property type="entry name" value="Leukotriene A(4) hydrolase"/>
    <property type="match status" value="1"/>
</dbReference>
<proteinExistence type="inferred from homology"/>
<dbReference type="InterPro" id="IPR001930">
    <property type="entry name" value="Peptidase_M1"/>
</dbReference>
<dbReference type="GO" id="GO:0005829">
    <property type="term" value="C:cytosol"/>
    <property type="evidence" value="ECO:0007669"/>
    <property type="project" value="TreeGrafter"/>
</dbReference>
<evidence type="ECO:0000256" key="10">
    <source>
        <dbReference type="PIRSR" id="PIRSR634015-2"/>
    </source>
</evidence>
<dbReference type="Gene3D" id="3.30.2010.30">
    <property type="match status" value="1"/>
</dbReference>
<dbReference type="Gene3D" id="1.10.390.10">
    <property type="entry name" value="Neutral Protease Domain 2"/>
    <property type="match status" value="1"/>
</dbReference>
<feature type="binding site" evidence="11">
    <location>
        <position position="387"/>
    </location>
    <ligand>
        <name>Zn(2+)</name>
        <dbReference type="ChEBI" id="CHEBI:29105"/>
        <note>catalytic</note>
    </ligand>
</feature>
<dbReference type="InterPro" id="IPR034015">
    <property type="entry name" value="M1_LTA4H"/>
</dbReference>
<dbReference type="Gene3D" id="2.60.40.1730">
    <property type="entry name" value="tricorn interacting facor f3 domain"/>
    <property type="match status" value="1"/>
</dbReference>
<keyword evidence="12" id="KW-0472">Membrane</keyword>
<protein>
    <recommendedName>
        <fullName evidence="13">Peptidase M1 leukotriene A4 hydrolase/aminopeptidase C-terminal domain-containing protein</fullName>
    </recommendedName>
</protein>
<dbReference type="GO" id="GO:0006508">
    <property type="term" value="P:proteolysis"/>
    <property type="evidence" value="ECO:0007669"/>
    <property type="project" value="UniProtKB-KW"/>
</dbReference>
<keyword evidence="4" id="KW-0645">Protease</keyword>
<keyword evidence="8" id="KW-0482">Metalloprotease</keyword>
<comment type="caution">
    <text evidence="14">The sequence shown here is derived from an EMBL/GenBank/DDBJ whole genome shotgun (WGS) entry which is preliminary data.</text>
</comment>
<evidence type="ECO:0000256" key="6">
    <source>
        <dbReference type="ARBA" id="ARBA00022801"/>
    </source>
</evidence>
<evidence type="ECO:0000259" key="13">
    <source>
        <dbReference type="SMART" id="SM01263"/>
    </source>
</evidence>
<accession>A0AAD1TZD9</accession>
<reference evidence="14" key="1">
    <citation type="submission" date="2023-07" db="EMBL/GenBank/DDBJ databases">
        <authorList>
            <consortium name="AG Swart"/>
            <person name="Singh M."/>
            <person name="Singh A."/>
            <person name="Seah K."/>
            <person name="Emmerich C."/>
        </authorList>
    </citation>
    <scope>NUCLEOTIDE SEQUENCE</scope>
    <source>
        <strain evidence="14">DP1</strain>
    </source>
</reference>
<evidence type="ECO:0000256" key="9">
    <source>
        <dbReference type="PIRSR" id="PIRSR634015-1"/>
    </source>
</evidence>
<dbReference type="Pfam" id="PF09127">
    <property type="entry name" value="Leuk-A4-hydro_C"/>
    <property type="match status" value="1"/>
</dbReference>
<evidence type="ECO:0000256" key="4">
    <source>
        <dbReference type="ARBA" id="ARBA00022670"/>
    </source>
</evidence>
<dbReference type="Proteomes" id="UP001295684">
    <property type="component" value="Unassembled WGS sequence"/>
</dbReference>
<evidence type="ECO:0000256" key="7">
    <source>
        <dbReference type="ARBA" id="ARBA00022833"/>
    </source>
</evidence>
<name>A0AAD1TZD9_EUPCR</name>
<feature type="active site" description="Proton acceptor" evidence="9">
    <location>
        <position position="388"/>
    </location>
</feature>
<dbReference type="CDD" id="cd09599">
    <property type="entry name" value="M1_LTA4H"/>
    <property type="match status" value="1"/>
</dbReference>
<evidence type="ECO:0000256" key="1">
    <source>
        <dbReference type="ARBA" id="ARBA00004496"/>
    </source>
</evidence>
<dbReference type="InterPro" id="IPR016024">
    <property type="entry name" value="ARM-type_fold"/>
</dbReference>
<keyword evidence="15" id="KW-1185">Reference proteome</keyword>
<dbReference type="GO" id="GO:0008270">
    <property type="term" value="F:zinc ion binding"/>
    <property type="evidence" value="ECO:0007669"/>
    <property type="project" value="InterPro"/>
</dbReference>
<dbReference type="InterPro" id="IPR042097">
    <property type="entry name" value="Aminopeptidase_N-like_N_sf"/>
</dbReference>
<evidence type="ECO:0000313" key="15">
    <source>
        <dbReference type="Proteomes" id="UP001295684"/>
    </source>
</evidence>
<keyword evidence="7 11" id="KW-0862">Zinc</keyword>
<evidence type="ECO:0000256" key="2">
    <source>
        <dbReference type="ARBA" id="ARBA00010136"/>
    </source>
</evidence>
<evidence type="ECO:0000256" key="8">
    <source>
        <dbReference type="ARBA" id="ARBA00023049"/>
    </source>
</evidence>
<feature type="binding site" evidence="11">
    <location>
        <position position="391"/>
    </location>
    <ligand>
        <name>Zn(2+)</name>
        <dbReference type="ChEBI" id="CHEBI:29105"/>
        <note>catalytic</note>
    </ligand>
</feature>
<feature type="transmembrane region" description="Helical" evidence="12">
    <location>
        <begin position="65"/>
        <end position="83"/>
    </location>
</feature>
<dbReference type="InterPro" id="IPR038502">
    <property type="entry name" value="M1_LTA-4_hydro/amino_C_sf"/>
</dbReference>
<dbReference type="GO" id="GO:0008237">
    <property type="term" value="F:metallopeptidase activity"/>
    <property type="evidence" value="ECO:0007669"/>
    <property type="project" value="UniProtKB-KW"/>
</dbReference>
<dbReference type="Pfam" id="PF17900">
    <property type="entry name" value="Peptidase_M1_N"/>
    <property type="match status" value="1"/>
</dbReference>
<feature type="binding site" evidence="10">
    <location>
        <begin position="358"/>
        <end position="363"/>
    </location>
    <ligand>
        <name>a peptide</name>
        <dbReference type="ChEBI" id="CHEBI:60466"/>
    </ligand>
</feature>
<dbReference type="Pfam" id="PF01433">
    <property type="entry name" value="Peptidase_M1"/>
    <property type="match status" value="1"/>
</dbReference>
<dbReference type="PANTHER" id="PTHR45726:SF3">
    <property type="entry name" value="LEUKOTRIENE A-4 HYDROLASE"/>
    <property type="match status" value="1"/>
</dbReference>
<dbReference type="SMART" id="SM01263">
    <property type="entry name" value="Leuk-A4-hydro_C"/>
    <property type="match status" value="1"/>
</dbReference>
<dbReference type="PANTHER" id="PTHR45726">
    <property type="entry name" value="LEUKOTRIENE A-4 HYDROLASE"/>
    <property type="match status" value="1"/>
</dbReference>
<feature type="domain" description="Peptidase M1 leukotriene A4 hydrolase/aminopeptidase C-terminal" evidence="13">
    <location>
        <begin position="560"/>
        <end position="702"/>
    </location>
</feature>